<dbReference type="STRING" id="1150864.MILUP08_41665"/>
<proteinExistence type="predicted"/>
<gene>
    <name evidence="1" type="ORF">MILUP08_41665</name>
</gene>
<dbReference type="EMBL" id="CAIE01000016">
    <property type="protein sequence ID" value="CCH16748.1"/>
    <property type="molecule type" value="Genomic_DNA"/>
</dbReference>
<dbReference type="Proteomes" id="UP000003448">
    <property type="component" value="Unassembled WGS sequence"/>
</dbReference>
<dbReference type="AlphaFoldDB" id="I0KYV1"/>
<accession>I0KYV1</accession>
<evidence type="ECO:0000313" key="1">
    <source>
        <dbReference type="EMBL" id="CCH16748.1"/>
    </source>
</evidence>
<reference evidence="2" key="1">
    <citation type="journal article" date="2012" name="J. Bacteriol.">
        <title>Genome Sequence of Micromonospora lupini Lupac 08, Isolated from Root Nodules of Lupinus angustifolius.</title>
        <authorList>
            <person name="Alonso-Vega P."/>
            <person name="Normand P."/>
            <person name="Bacigalupe R."/>
            <person name="Pujic P."/>
            <person name="Lajus A."/>
            <person name="Vallenet D."/>
            <person name="Carro L."/>
            <person name="Coll P."/>
            <person name="Trujillo M.E."/>
        </authorList>
    </citation>
    <scope>NUCLEOTIDE SEQUENCE [LARGE SCALE GENOMIC DNA]</scope>
    <source>
        <strain evidence="2">Lupac 08</strain>
    </source>
</reference>
<sequence length="45" mass="4678">MLGPYKAQVLLRLLLAAGADSDELTAALTRHGRVAVVGPPLDFCG</sequence>
<evidence type="ECO:0000313" key="2">
    <source>
        <dbReference type="Proteomes" id="UP000003448"/>
    </source>
</evidence>
<comment type="caution">
    <text evidence="1">The sequence shown here is derived from an EMBL/GenBank/DDBJ whole genome shotgun (WGS) entry which is preliminary data.</text>
</comment>
<protein>
    <submittedName>
        <fullName evidence="1">Uncharacterized protein</fullName>
    </submittedName>
</protein>
<keyword evidence="2" id="KW-1185">Reference proteome</keyword>
<name>I0KYV1_9ACTN</name>
<organism evidence="1 2">
    <name type="scientific">Micromonospora lupini str. Lupac 08</name>
    <dbReference type="NCBI Taxonomy" id="1150864"/>
    <lineage>
        <taxon>Bacteria</taxon>
        <taxon>Bacillati</taxon>
        <taxon>Actinomycetota</taxon>
        <taxon>Actinomycetes</taxon>
        <taxon>Micromonosporales</taxon>
        <taxon>Micromonosporaceae</taxon>
        <taxon>Micromonospora</taxon>
    </lineage>
</organism>